<organism evidence="1 2">
    <name type="scientific">Acetobacter aceti</name>
    <dbReference type="NCBI Taxonomy" id="435"/>
    <lineage>
        <taxon>Bacteria</taxon>
        <taxon>Pseudomonadati</taxon>
        <taxon>Pseudomonadota</taxon>
        <taxon>Alphaproteobacteria</taxon>
        <taxon>Acetobacterales</taxon>
        <taxon>Acetobacteraceae</taxon>
        <taxon>Acetobacter</taxon>
        <taxon>Acetobacter subgen. Acetobacter</taxon>
    </lineage>
</organism>
<dbReference type="RefSeq" id="WP_077814449.1">
    <property type="nucleotide sequence ID" value="NZ_CP014692.1"/>
</dbReference>
<dbReference type="OrthoDB" id="277808at2"/>
<protein>
    <submittedName>
        <fullName evidence="1">Uncharacterized protein</fullName>
    </submittedName>
</protein>
<dbReference type="EMBL" id="CP014692">
    <property type="protein sequence ID" value="AQS86490.1"/>
    <property type="molecule type" value="Genomic_DNA"/>
</dbReference>
<proteinExistence type="predicted"/>
<accession>A0A1U9KL27</accession>
<gene>
    <name evidence="1" type="ORF">A0U92_12870</name>
</gene>
<evidence type="ECO:0000313" key="2">
    <source>
        <dbReference type="Proteomes" id="UP000188937"/>
    </source>
</evidence>
<reference evidence="1 2" key="1">
    <citation type="submission" date="2016-03" db="EMBL/GenBank/DDBJ databases">
        <title>Acetic acid bacteria sequencing.</title>
        <authorList>
            <person name="Brandt J."/>
            <person name="Jakob F."/>
            <person name="Vogel R.F."/>
        </authorList>
    </citation>
    <scope>NUCLEOTIDE SEQUENCE [LARGE SCALE GENOMIC DNA]</scope>
    <source>
        <strain evidence="1 2">TMW2.1153</strain>
    </source>
</reference>
<evidence type="ECO:0000313" key="1">
    <source>
        <dbReference type="EMBL" id="AQS86490.1"/>
    </source>
</evidence>
<dbReference type="AlphaFoldDB" id="A0A1U9KL27"/>
<dbReference type="KEGG" id="aace:A0U92_12870"/>
<name>A0A1U9KL27_ACEAC</name>
<keyword evidence="2" id="KW-1185">Reference proteome</keyword>
<sequence>MSGDGTEHLTGASEKSFTSALTRAEHDLEKGDMGAVIADCSRAFEKWPDVRFLRQILLKASETANAQERKTICDLLLRTEMRDEAQDADIAAALVNDGRFEEALPLLRNVVHGLSGERFSAWNYIRSLEATGRYDELIDSADFLDELAAPQRGRISLYSQLANARLAKASQRRILLQDLEEAKKSELWLSPQRVAAMIQSALQAGDPFSLVSMGYDEAKVVCATSLHASLLLRAVEITEMADAVWQRMSDTAFIDCAASTQARLGRVYREAARDSAILCLPSSVILQDDREHFGFFAEQDREVRTGRYAPCAGLDTMSALAEADPGLRSLLGGLPFAGVVTTQAGLAAKIAEICNFGTVNDVFLHRGSLDDMLNQIDEIWVPYPGAVFLTAAGALGPYACGQIVAKGGIVLDVESCVRTWTA</sequence>
<dbReference type="Proteomes" id="UP000188937">
    <property type="component" value="Chromosome"/>
</dbReference>